<sequence>MIDPHVRLDAATLGPVGRKLVHPLEEQLTSAMQRAAENVDDEYHGEGVPEVAEELLAETRSGLHPDIAAAFEPDAGRSPYRSSATTAGPRAGGPANCPGDRWVPACGP</sequence>
<evidence type="ECO:0000256" key="1">
    <source>
        <dbReference type="SAM" id="MobiDB-lite"/>
    </source>
</evidence>
<dbReference type="EMBL" id="BMQB01000002">
    <property type="protein sequence ID" value="GGJ83165.1"/>
    <property type="molecule type" value="Genomic_DNA"/>
</dbReference>
<reference evidence="2" key="1">
    <citation type="journal article" date="2014" name="Int. J. Syst. Evol. Microbiol.">
        <title>Complete genome sequence of Corynebacterium casei LMG S-19264T (=DSM 44701T), isolated from a smear-ripened cheese.</title>
        <authorList>
            <consortium name="US DOE Joint Genome Institute (JGI-PGF)"/>
            <person name="Walter F."/>
            <person name="Albersmeier A."/>
            <person name="Kalinowski J."/>
            <person name="Ruckert C."/>
        </authorList>
    </citation>
    <scope>NUCLEOTIDE SEQUENCE</scope>
    <source>
        <strain evidence="2">JCM 3090</strain>
    </source>
</reference>
<dbReference type="Proteomes" id="UP000649739">
    <property type="component" value="Unassembled WGS sequence"/>
</dbReference>
<accession>A0A8J3F6U3</accession>
<name>A0A8J3F6U3_9ACTN</name>
<feature type="compositionally biased region" description="Low complexity" evidence="1">
    <location>
        <begin position="84"/>
        <end position="95"/>
    </location>
</feature>
<evidence type="ECO:0000313" key="2">
    <source>
        <dbReference type="EMBL" id="GGJ83165.1"/>
    </source>
</evidence>
<protein>
    <submittedName>
        <fullName evidence="2">Uncharacterized protein</fullName>
    </submittedName>
</protein>
<comment type="caution">
    <text evidence="2">The sequence shown here is derived from an EMBL/GenBank/DDBJ whole genome shotgun (WGS) entry which is preliminary data.</text>
</comment>
<dbReference type="RefSeq" id="WP_229783352.1">
    <property type="nucleotide sequence ID" value="NZ_BMQB01000002.1"/>
</dbReference>
<gene>
    <name evidence="2" type="ORF">GCM10010123_11010</name>
</gene>
<feature type="region of interest" description="Disordered" evidence="1">
    <location>
        <begin position="71"/>
        <end position="108"/>
    </location>
</feature>
<evidence type="ECO:0000313" key="3">
    <source>
        <dbReference type="Proteomes" id="UP000649739"/>
    </source>
</evidence>
<keyword evidence="3" id="KW-1185">Reference proteome</keyword>
<dbReference type="AlphaFoldDB" id="A0A8J3F6U3"/>
<organism evidence="2 3">
    <name type="scientific">Pilimelia anulata</name>
    <dbReference type="NCBI Taxonomy" id="53371"/>
    <lineage>
        <taxon>Bacteria</taxon>
        <taxon>Bacillati</taxon>
        <taxon>Actinomycetota</taxon>
        <taxon>Actinomycetes</taxon>
        <taxon>Micromonosporales</taxon>
        <taxon>Micromonosporaceae</taxon>
        <taxon>Pilimelia</taxon>
    </lineage>
</organism>
<proteinExistence type="predicted"/>
<reference evidence="2" key="2">
    <citation type="submission" date="2020-09" db="EMBL/GenBank/DDBJ databases">
        <authorList>
            <person name="Sun Q."/>
            <person name="Ohkuma M."/>
        </authorList>
    </citation>
    <scope>NUCLEOTIDE SEQUENCE</scope>
    <source>
        <strain evidence="2">JCM 3090</strain>
    </source>
</reference>